<dbReference type="InterPro" id="IPR032675">
    <property type="entry name" value="LRR_dom_sf"/>
</dbReference>
<dbReference type="OrthoDB" id="1111193at2759"/>
<dbReference type="InterPro" id="IPR001611">
    <property type="entry name" value="Leu-rich_rpt"/>
</dbReference>
<evidence type="ECO:0008006" key="6">
    <source>
        <dbReference type="Google" id="ProtNLM"/>
    </source>
</evidence>
<comment type="caution">
    <text evidence="4">The sequence shown here is derived from an EMBL/GenBank/DDBJ whole genome shotgun (WGS) entry which is preliminary data.</text>
</comment>
<reference evidence="4 5" key="2">
    <citation type="submission" date="2016-08" db="EMBL/GenBank/DDBJ databases">
        <title>Pervasive Adenine N6-methylation of Active Genes in Fungi.</title>
        <authorList>
            <consortium name="DOE Joint Genome Institute"/>
            <person name="Mondo S.J."/>
            <person name="Dannebaum R.O."/>
            <person name="Kuo R.C."/>
            <person name="Labutti K."/>
            <person name="Haridas S."/>
            <person name="Kuo A."/>
            <person name="Salamov A."/>
            <person name="Ahrendt S.R."/>
            <person name="Lipzen A."/>
            <person name="Sullivan W."/>
            <person name="Andreopoulos W.B."/>
            <person name="Clum A."/>
            <person name="Lindquist E."/>
            <person name="Daum C."/>
            <person name="Ramamoorthy G.K."/>
            <person name="Gryganskyi A."/>
            <person name="Culley D."/>
            <person name="Magnuson J.K."/>
            <person name="James T.Y."/>
            <person name="O'Malley M.A."/>
            <person name="Stajich J.E."/>
            <person name="Spatafora J.W."/>
            <person name="Visel A."/>
            <person name="Grigoriev I.V."/>
        </authorList>
    </citation>
    <scope>NUCLEOTIDE SEQUENCE [LARGE SCALE GENOMIC DNA]</scope>
    <source>
        <strain evidence="4 5">S4</strain>
    </source>
</reference>
<keyword evidence="3" id="KW-0732">Signal</keyword>
<name>A0A1Y1XE26_9FUNG</name>
<keyword evidence="2" id="KW-0472">Membrane</keyword>
<keyword evidence="2" id="KW-1133">Transmembrane helix</keyword>
<evidence type="ECO:0000256" key="2">
    <source>
        <dbReference type="SAM" id="Phobius"/>
    </source>
</evidence>
<dbReference type="EMBL" id="MCFG01000060">
    <property type="protein sequence ID" value="ORX84031.1"/>
    <property type="molecule type" value="Genomic_DNA"/>
</dbReference>
<feature type="signal peptide" evidence="3">
    <location>
        <begin position="1"/>
        <end position="18"/>
    </location>
</feature>
<evidence type="ECO:0000313" key="4">
    <source>
        <dbReference type="EMBL" id="ORX84031.1"/>
    </source>
</evidence>
<organism evidence="4 5">
    <name type="scientific">Anaeromyces robustus</name>
    <dbReference type="NCBI Taxonomy" id="1754192"/>
    <lineage>
        <taxon>Eukaryota</taxon>
        <taxon>Fungi</taxon>
        <taxon>Fungi incertae sedis</taxon>
        <taxon>Chytridiomycota</taxon>
        <taxon>Chytridiomycota incertae sedis</taxon>
        <taxon>Neocallimastigomycetes</taxon>
        <taxon>Neocallimastigales</taxon>
        <taxon>Neocallimastigaceae</taxon>
        <taxon>Anaeromyces</taxon>
    </lineage>
</organism>
<evidence type="ECO:0000313" key="5">
    <source>
        <dbReference type="Proteomes" id="UP000193944"/>
    </source>
</evidence>
<dbReference type="Gene3D" id="3.80.10.10">
    <property type="entry name" value="Ribonuclease Inhibitor"/>
    <property type="match status" value="1"/>
</dbReference>
<evidence type="ECO:0000256" key="1">
    <source>
        <dbReference type="SAM" id="MobiDB-lite"/>
    </source>
</evidence>
<evidence type="ECO:0000256" key="3">
    <source>
        <dbReference type="SAM" id="SignalP"/>
    </source>
</evidence>
<accession>A0A1Y1XE26</accession>
<dbReference type="PROSITE" id="PS51450">
    <property type="entry name" value="LRR"/>
    <property type="match status" value="1"/>
</dbReference>
<reference evidence="4 5" key="1">
    <citation type="submission" date="2016-08" db="EMBL/GenBank/DDBJ databases">
        <title>A Parts List for Fungal Cellulosomes Revealed by Comparative Genomics.</title>
        <authorList>
            <consortium name="DOE Joint Genome Institute"/>
            <person name="Haitjema C.H."/>
            <person name="Gilmore S.P."/>
            <person name="Henske J.K."/>
            <person name="Solomon K.V."/>
            <person name="De Groot R."/>
            <person name="Kuo A."/>
            <person name="Mondo S.J."/>
            <person name="Salamov A.A."/>
            <person name="Labutti K."/>
            <person name="Zhao Z."/>
            <person name="Chiniquy J."/>
            <person name="Barry K."/>
            <person name="Brewer H.M."/>
            <person name="Purvine S.O."/>
            <person name="Wright A.T."/>
            <person name="Boxma B."/>
            <person name="Van Alen T."/>
            <person name="Hackstein J.H."/>
            <person name="Baker S.E."/>
            <person name="Grigoriev I.V."/>
            <person name="O'Malley M.A."/>
        </authorList>
    </citation>
    <scope>NUCLEOTIDE SEQUENCE [LARGE SCALE GENOMIC DNA]</scope>
    <source>
        <strain evidence="4 5">S4</strain>
    </source>
</reference>
<feature type="chain" id="PRO_5013367782" description="L domain-like protein" evidence="3">
    <location>
        <begin position="19"/>
        <end position="520"/>
    </location>
</feature>
<dbReference type="Proteomes" id="UP000193944">
    <property type="component" value="Unassembled WGS sequence"/>
</dbReference>
<protein>
    <recommendedName>
        <fullName evidence="6">L domain-like protein</fullName>
    </recommendedName>
</protein>
<keyword evidence="5" id="KW-1185">Reference proteome</keyword>
<dbReference type="SUPFAM" id="SSF52058">
    <property type="entry name" value="L domain-like"/>
    <property type="match status" value="1"/>
</dbReference>
<sequence>MISIIFLLILSFITQILCEKPDCPYIKKLFEQNNITDLYNGETDCCHFKGISCDDDDVYVTNIILQDKRVTTITEGISKLAHLYQFVSILGKIEEIPVELYKCPHLGEVDLGDNQIKTFPDGIKQLQTLEKLRLTNNQLKSLPKDIFTIPSLTYLEVTQNEPLRFQVKKEKNQYVPEGFRFDDASVTCFDDDTFTNQSISYQEKLVNLRNNYNVGYCTENKTSKNTVEPISSNVIPKSNSTNIDINSNEINNNTDNLLLNNTINYNNTLLSPTQNLTQATQTTLSNSILVDNNSNYNNNSNNFINNNKNTKSSGASNLLSSRYLYILVAFISVLVVFSIVIRYQYRNSVYEKDLDDLNNRMIKNNSIIDNGVNIDINSYYEKNIFENNISNWNKNEKIDINGNDNNNDNNNNIKSLPPTYLENTILASVNNRVLQNRIIQLLRSDREAYNNIRNSIGPNTDSLPPTYLENAVLSNIKNPALRNRIIQLIRSDNYDDILPEYTEGDNNNNNNSIETFEKHY</sequence>
<gene>
    <name evidence="4" type="ORF">BCR32DRAFT_291616</name>
</gene>
<proteinExistence type="predicted"/>
<feature type="transmembrane region" description="Helical" evidence="2">
    <location>
        <begin position="323"/>
        <end position="343"/>
    </location>
</feature>
<dbReference type="AlphaFoldDB" id="A0A1Y1XE26"/>
<feature type="region of interest" description="Disordered" evidence="1">
    <location>
        <begin position="500"/>
        <end position="520"/>
    </location>
</feature>
<keyword evidence="2" id="KW-0812">Transmembrane</keyword>